<reference evidence="12 13" key="1">
    <citation type="submission" date="2019-12" db="EMBL/GenBank/DDBJ databases">
        <title>Chitinophaga sp. strain ysch24 (GDMCC 1.1355), whole genome shotgun sequence.</title>
        <authorList>
            <person name="Zhang X."/>
        </authorList>
    </citation>
    <scope>NUCLEOTIDE SEQUENCE [LARGE SCALE GENOMIC DNA]</scope>
    <source>
        <strain evidence="13">ysch24</strain>
    </source>
</reference>
<dbReference type="GO" id="GO:0006529">
    <property type="term" value="P:asparagine biosynthetic process"/>
    <property type="evidence" value="ECO:0007669"/>
    <property type="project" value="UniProtKB-KW"/>
</dbReference>
<protein>
    <recommendedName>
        <fullName evidence="3">asparagine synthase (glutamine-hydrolyzing)</fullName>
        <ecNumber evidence="3">6.3.5.4</ecNumber>
    </recommendedName>
</protein>
<dbReference type="Pfam" id="PF13537">
    <property type="entry name" value="GATase_7"/>
    <property type="match status" value="1"/>
</dbReference>
<dbReference type="AlphaFoldDB" id="A0A7K1U3E1"/>
<dbReference type="PANTHER" id="PTHR43284">
    <property type="entry name" value="ASPARAGINE SYNTHETASE (GLUTAMINE-HYDROLYZING)"/>
    <property type="match status" value="1"/>
</dbReference>
<dbReference type="SUPFAM" id="SSF52402">
    <property type="entry name" value="Adenine nucleotide alpha hydrolases-like"/>
    <property type="match status" value="1"/>
</dbReference>
<name>A0A7K1U3E1_9BACT</name>
<dbReference type="GO" id="GO:0005524">
    <property type="term" value="F:ATP binding"/>
    <property type="evidence" value="ECO:0007669"/>
    <property type="project" value="UniProtKB-KW"/>
</dbReference>
<dbReference type="RefSeq" id="WP_157306304.1">
    <property type="nucleotide sequence ID" value="NZ_WRXN01000004.1"/>
</dbReference>
<dbReference type="Pfam" id="PF00733">
    <property type="entry name" value="Asn_synthase"/>
    <property type="match status" value="1"/>
</dbReference>
<dbReference type="InterPro" id="IPR014729">
    <property type="entry name" value="Rossmann-like_a/b/a_fold"/>
</dbReference>
<dbReference type="InterPro" id="IPR006426">
    <property type="entry name" value="Asn_synth_AEB"/>
</dbReference>
<evidence type="ECO:0000256" key="1">
    <source>
        <dbReference type="ARBA" id="ARBA00005187"/>
    </source>
</evidence>
<dbReference type="InterPro" id="IPR033738">
    <property type="entry name" value="AsnB_N"/>
</dbReference>
<dbReference type="GO" id="GO:0004066">
    <property type="term" value="F:asparagine synthase (glutamine-hydrolyzing) activity"/>
    <property type="evidence" value="ECO:0007669"/>
    <property type="project" value="UniProtKB-EC"/>
</dbReference>
<evidence type="ECO:0000256" key="8">
    <source>
        <dbReference type="PIRSR" id="PIRSR001589-1"/>
    </source>
</evidence>
<evidence type="ECO:0000313" key="12">
    <source>
        <dbReference type="EMBL" id="MVT08884.1"/>
    </source>
</evidence>
<gene>
    <name evidence="12" type="primary">asnB</name>
    <name evidence="12" type="ORF">GO493_11480</name>
</gene>
<dbReference type="NCBIfam" id="TIGR01536">
    <property type="entry name" value="asn_synth_AEB"/>
    <property type="match status" value="1"/>
</dbReference>
<dbReference type="InterPro" id="IPR051786">
    <property type="entry name" value="ASN_synthetase/amidase"/>
</dbReference>
<evidence type="ECO:0000256" key="2">
    <source>
        <dbReference type="ARBA" id="ARBA00005752"/>
    </source>
</evidence>
<dbReference type="SUPFAM" id="SSF56235">
    <property type="entry name" value="N-terminal nucleophile aminohydrolases (Ntn hydrolases)"/>
    <property type="match status" value="1"/>
</dbReference>
<organism evidence="12 13">
    <name type="scientific">Chitinophaga tropicalis</name>
    <dbReference type="NCBI Taxonomy" id="2683588"/>
    <lineage>
        <taxon>Bacteria</taxon>
        <taxon>Pseudomonadati</taxon>
        <taxon>Bacteroidota</taxon>
        <taxon>Chitinophagia</taxon>
        <taxon>Chitinophagales</taxon>
        <taxon>Chitinophagaceae</taxon>
        <taxon>Chitinophaga</taxon>
    </lineage>
</organism>
<comment type="pathway">
    <text evidence="1">Amino-acid biosynthesis; L-asparagine biosynthesis; L-asparagine from L-aspartate (L-Gln route): step 1/1.</text>
</comment>
<comment type="catalytic activity">
    <reaction evidence="7">
        <text>L-aspartate + L-glutamine + ATP + H2O = L-asparagine + L-glutamate + AMP + diphosphate + H(+)</text>
        <dbReference type="Rhea" id="RHEA:12228"/>
        <dbReference type="ChEBI" id="CHEBI:15377"/>
        <dbReference type="ChEBI" id="CHEBI:15378"/>
        <dbReference type="ChEBI" id="CHEBI:29985"/>
        <dbReference type="ChEBI" id="CHEBI:29991"/>
        <dbReference type="ChEBI" id="CHEBI:30616"/>
        <dbReference type="ChEBI" id="CHEBI:33019"/>
        <dbReference type="ChEBI" id="CHEBI:58048"/>
        <dbReference type="ChEBI" id="CHEBI:58359"/>
        <dbReference type="ChEBI" id="CHEBI:456215"/>
        <dbReference type="EC" id="6.3.5.4"/>
    </reaction>
</comment>
<dbReference type="Gene3D" id="3.60.20.10">
    <property type="entry name" value="Glutamine Phosphoribosylpyrophosphate, subunit 1, domain 1"/>
    <property type="match status" value="1"/>
</dbReference>
<evidence type="ECO:0000256" key="6">
    <source>
        <dbReference type="ARBA" id="ARBA00022962"/>
    </source>
</evidence>
<feature type="binding site" evidence="9">
    <location>
        <position position="281"/>
    </location>
    <ligand>
        <name>ATP</name>
        <dbReference type="ChEBI" id="CHEBI:30616"/>
    </ligand>
</feature>
<keyword evidence="13" id="KW-1185">Reference proteome</keyword>
<evidence type="ECO:0000256" key="3">
    <source>
        <dbReference type="ARBA" id="ARBA00012737"/>
    </source>
</evidence>
<feature type="active site" description="For GATase activity" evidence="8">
    <location>
        <position position="2"/>
    </location>
</feature>
<dbReference type="GO" id="GO:0005829">
    <property type="term" value="C:cytosol"/>
    <property type="evidence" value="ECO:0007669"/>
    <property type="project" value="TreeGrafter"/>
</dbReference>
<feature type="site" description="Important for beta-aspartyl-AMP intermediate formation" evidence="10">
    <location>
        <position position="355"/>
    </location>
</feature>
<evidence type="ECO:0000256" key="9">
    <source>
        <dbReference type="PIRSR" id="PIRSR001589-2"/>
    </source>
</evidence>
<evidence type="ECO:0000313" key="13">
    <source>
        <dbReference type="Proteomes" id="UP000461730"/>
    </source>
</evidence>
<keyword evidence="6 8" id="KW-0315">Glutamine amidotransferase</keyword>
<keyword evidence="8" id="KW-0028">Amino-acid biosynthesis</keyword>
<evidence type="ECO:0000256" key="10">
    <source>
        <dbReference type="PIRSR" id="PIRSR001589-3"/>
    </source>
</evidence>
<dbReference type="EC" id="6.3.5.4" evidence="3"/>
<dbReference type="Gene3D" id="3.40.50.620">
    <property type="entry name" value="HUPs"/>
    <property type="match status" value="1"/>
</dbReference>
<accession>A0A7K1U3E1</accession>
<evidence type="ECO:0000256" key="7">
    <source>
        <dbReference type="ARBA" id="ARBA00048741"/>
    </source>
</evidence>
<evidence type="ECO:0000256" key="5">
    <source>
        <dbReference type="ARBA" id="ARBA00022840"/>
    </source>
</evidence>
<feature type="binding site" evidence="9">
    <location>
        <position position="91"/>
    </location>
    <ligand>
        <name>L-glutamine</name>
        <dbReference type="ChEBI" id="CHEBI:58359"/>
    </ligand>
</feature>
<sequence length="613" mass="70190">MCGIFGSINYRIGENKHLIFKKLGHRGPDEQNYFTENEIEFIHTRLAIQDLTPGGRQPMHLDGVYITYNGELYNHLELREKYGLHSTIASDTMTILMLYQLRGMDMLEEFDGMFAFAIYDSNKRKLFLARDRVGKKPLYIWNSGKQFVFSSELGALYQVVHPETNIEAISDYLYLGYFYRKDTPYRMVRELDNGTFMEIDLTSYDSRATKWFDISTVYKESSTLSLPEALDQLDHKLRQSIRRRIESSDLEVGTFLSGGIDSGLVTSIATEYTSALKTFTVSMPGAYDESALALQVAKKYQTNHTEISISFDELAKDFEGIISNYGEPFFDSSAIPSYYVSREAKKHITVVLNGDGADELFGGYRRYVPFTYFNFFSSGALVKNLAGALSSILPVAHEKKNKYNFVYRLLKLASYRDIAKVYNAATTDLLVGFEDAFIIKPQLLSIREMLNGIEHSGVSPLKKILQADFNAILFSDLLPKMDIATMSHSLEGRSPFLSKEIVEFAPMLSDNLKINGSTTKYLLRNLAKRYLPEQLISQPKRGFEIPLKNWMDNDLKGILNDMLSSSDTLYTQFIEPRFVKRLLDRKITISDEKRAKILYAILCLEIWYRTIKN</sequence>
<evidence type="ECO:0000256" key="4">
    <source>
        <dbReference type="ARBA" id="ARBA00022741"/>
    </source>
</evidence>
<keyword evidence="5 9" id="KW-0067">ATP-binding</keyword>
<dbReference type="PROSITE" id="PS51278">
    <property type="entry name" value="GATASE_TYPE_2"/>
    <property type="match status" value="1"/>
</dbReference>
<keyword evidence="8" id="KW-0061">Asparagine biosynthesis</keyword>
<keyword evidence="12" id="KW-0436">Ligase</keyword>
<keyword evidence="4 9" id="KW-0547">Nucleotide-binding</keyword>
<feature type="domain" description="Glutamine amidotransferase type-2" evidence="11">
    <location>
        <begin position="2"/>
        <end position="202"/>
    </location>
</feature>
<comment type="similarity">
    <text evidence="2">Belongs to the asparagine synthetase family.</text>
</comment>
<dbReference type="PIRSF" id="PIRSF001589">
    <property type="entry name" value="Asn_synthetase_glu-h"/>
    <property type="match status" value="1"/>
</dbReference>
<dbReference type="InterPro" id="IPR001962">
    <property type="entry name" value="Asn_synthase"/>
</dbReference>
<comment type="caution">
    <text evidence="12">The sequence shown here is derived from an EMBL/GenBank/DDBJ whole genome shotgun (WGS) entry which is preliminary data.</text>
</comment>
<dbReference type="CDD" id="cd00712">
    <property type="entry name" value="AsnB"/>
    <property type="match status" value="1"/>
</dbReference>
<dbReference type="InterPro" id="IPR017932">
    <property type="entry name" value="GATase_2_dom"/>
</dbReference>
<proteinExistence type="inferred from homology"/>
<dbReference type="PANTHER" id="PTHR43284:SF1">
    <property type="entry name" value="ASPARAGINE SYNTHETASE"/>
    <property type="match status" value="1"/>
</dbReference>
<dbReference type="InterPro" id="IPR029055">
    <property type="entry name" value="Ntn_hydrolases_N"/>
</dbReference>
<dbReference type="EMBL" id="WRXN01000004">
    <property type="protein sequence ID" value="MVT08884.1"/>
    <property type="molecule type" value="Genomic_DNA"/>
</dbReference>
<dbReference type="CDD" id="cd01991">
    <property type="entry name" value="Asn_synthase_B_C"/>
    <property type="match status" value="1"/>
</dbReference>
<evidence type="ECO:0000259" key="11">
    <source>
        <dbReference type="PROSITE" id="PS51278"/>
    </source>
</evidence>
<dbReference type="Proteomes" id="UP000461730">
    <property type="component" value="Unassembled WGS sequence"/>
</dbReference>